<keyword evidence="11 15" id="KW-0406">Ion transport</keyword>
<dbReference type="FunFam" id="2.60.120.10:FF:000074">
    <property type="entry name" value="Potassium channel KAT2"/>
    <property type="match status" value="1"/>
</dbReference>
<evidence type="ECO:0000256" key="16">
    <source>
        <dbReference type="SAM" id="MobiDB-lite"/>
    </source>
</evidence>
<gene>
    <name evidence="19" type="ORF">LLUT_LOCUS20235</name>
</gene>
<dbReference type="Proteomes" id="UP001497480">
    <property type="component" value="Unassembled WGS sequence"/>
</dbReference>
<dbReference type="SUPFAM" id="SSF48403">
    <property type="entry name" value="Ankyrin repeat"/>
    <property type="match status" value="1"/>
</dbReference>
<evidence type="ECO:0000313" key="20">
    <source>
        <dbReference type="Proteomes" id="UP001497480"/>
    </source>
</evidence>
<comment type="similarity">
    <text evidence="3 15">Belongs to the potassium channel family. Plant (TC 1.A.1.4) subfamily.</text>
</comment>
<evidence type="ECO:0000256" key="12">
    <source>
        <dbReference type="ARBA" id="ARBA00023136"/>
    </source>
</evidence>
<dbReference type="PRINTS" id="PR01415">
    <property type="entry name" value="ANKYRIN"/>
</dbReference>
<dbReference type="AlphaFoldDB" id="A0AAV1XBS8"/>
<evidence type="ECO:0000256" key="10">
    <source>
        <dbReference type="ARBA" id="ARBA00022989"/>
    </source>
</evidence>
<dbReference type="FunFam" id="1.10.287.70:FF:000123">
    <property type="entry name" value="Potassium channel KAT3"/>
    <property type="match status" value="1"/>
</dbReference>
<sequence length="806" mass="91384">MYRTKQKRGVKESLATLCANFHEETKEECDEKETNRIELDQISKDEDNVVNAFFAIDIVITFFVAYLDKATYLLVDKPKLIAWRYTKTWLAFDVISSIPYEIALKMLPKSLEIYGFFNMLRLWRLRRVSAMFERLEKDRDYSYFWVTLFTTHFAACIFYFIAEHKEQKSTWLSIVADSADDSLWGHYVTSIYWSISTLSTVGYGDLHPVNTNEMVFDIFFMLFNLALTSYIIGNMTNLVVQLTSRTRKYRDTVHAASGFAQRNQLSIRLQEQMLAHLFMKYRTDSEGLQQQEIIDTLPKAIRSSIAQYLFDMHVKNVYLFHGVSEDLRFQLVTEMKAEYFPPREDVILHNEAPTDLYILVTGAAVIGEAQAGDIIGEIGVLCYRPQLFTVRTKRLTQLLRLNRTTFLNLAQSNVGDGTIIMNNFLHVIFYMSHIRESKFPGMEVILAETEAMLARGKMELPLSTCFAAERNDDVLLQRLLKKGSSPNEVDKEGKTALHHAASKGNEYCVVLLLEHGADPNIKDLEGSVPLWEARLIRHKTIMKLLIDNGADISDANPGHVACTAAAQNNLELLKEVVQCGIDVTQPNKNGTTALHAAVCEGNTEMVQFLLDQGANIDKIDGNGWTPRDLADQQGHEEIQNIFNNGNENRKPPVTPPSLSNNDNKSFMRFHSEPGMSLLSKANMQHKQDLKLETQERLIRSRSFHNSIFGMISAANRSKGARMAAENSNTSTRDMHEVVAPRVILSCPEKGAHVGKLVFLPKSLQELLDIGAKKFDFSPTKVLTKEGAEIDDINLIRDGDHLIVAQD</sequence>
<evidence type="ECO:0000256" key="4">
    <source>
        <dbReference type="ARBA" id="ARBA00022448"/>
    </source>
</evidence>
<evidence type="ECO:0000256" key="8">
    <source>
        <dbReference type="ARBA" id="ARBA00022882"/>
    </source>
</evidence>
<evidence type="ECO:0000256" key="5">
    <source>
        <dbReference type="ARBA" id="ARBA00022538"/>
    </source>
</evidence>
<feature type="transmembrane region" description="Helical" evidence="15">
    <location>
        <begin position="102"/>
        <end position="120"/>
    </location>
</feature>
<dbReference type="PROSITE" id="PS50042">
    <property type="entry name" value="CNMP_BINDING_3"/>
    <property type="match status" value="1"/>
</dbReference>
<reference evidence="19 20" key="1">
    <citation type="submission" date="2024-03" db="EMBL/GenBank/DDBJ databases">
        <authorList>
            <person name="Martinez-Hernandez J."/>
        </authorList>
    </citation>
    <scope>NUCLEOTIDE SEQUENCE [LARGE SCALE GENOMIC DNA]</scope>
</reference>
<dbReference type="InterPro" id="IPR002110">
    <property type="entry name" value="Ankyrin_rpt"/>
</dbReference>
<keyword evidence="13 15" id="KW-0407">Ion channel</keyword>
<accession>A0AAV1XBS8</accession>
<evidence type="ECO:0000256" key="3">
    <source>
        <dbReference type="ARBA" id="ARBA00007929"/>
    </source>
</evidence>
<evidence type="ECO:0000259" key="18">
    <source>
        <dbReference type="PROSITE" id="PS51490"/>
    </source>
</evidence>
<feature type="transmembrane region" description="Helical" evidence="15">
    <location>
        <begin position="49"/>
        <end position="67"/>
    </location>
</feature>
<comment type="subcellular location">
    <subcellularLocation>
        <location evidence="2">Cell membrane</location>
        <topology evidence="2">Peripheral membrane protein</topology>
        <orientation evidence="2">Cytoplasmic side</orientation>
    </subcellularLocation>
    <subcellularLocation>
        <location evidence="1 15">Membrane</location>
        <topology evidence="1 15">Multi-pass membrane protein</topology>
    </subcellularLocation>
</comment>
<keyword evidence="10 15" id="KW-1133">Transmembrane helix</keyword>
<keyword evidence="9 15" id="KW-0630">Potassium</keyword>
<evidence type="ECO:0000256" key="9">
    <source>
        <dbReference type="ARBA" id="ARBA00022958"/>
    </source>
</evidence>
<dbReference type="InterPro" id="IPR014710">
    <property type="entry name" value="RmlC-like_jellyroll"/>
</dbReference>
<feature type="repeat" description="ANK" evidence="14">
    <location>
        <begin position="525"/>
        <end position="557"/>
    </location>
</feature>
<dbReference type="CDD" id="cd00038">
    <property type="entry name" value="CAP_ED"/>
    <property type="match status" value="1"/>
</dbReference>
<dbReference type="SMART" id="SM00248">
    <property type="entry name" value="ANK"/>
    <property type="match status" value="5"/>
</dbReference>
<evidence type="ECO:0000256" key="2">
    <source>
        <dbReference type="ARBA" id="ARBA00004413"/>
    </source>
</evidence>
<evidence type="ECO:0000256" key="15">
    <source>
        <dbReference type="RuleBase" id="RU369015"/>
    </source>
</evidence>
<feature type="repeat" description="ANK" evidence="14">
    <location>
        <begin position="589"/>
        <end position="621"/>
    </location>
</feature>
<evidence type="ECO:0000259" key="17">
    <source>
        <dbReference type="PROSITE" id="PS50042"/>
    </source>
</evidence>
<dbReference type="Gene3D" id="2.60.120.10">
    <property type="entry name" value="Jelly Rolls"/>
    <property type="match status" value="1"/>
</dbReference>
<comment type="subunit">
    <text evidence="15">The potassium channel is composed of a homo- or heterotetrameric complex of pore-forming subunits.</text>
</comment>
<keyword evidence="12 15" id="KW-0472">Membrane</keyword>
<keyword evidence="6 15" id="KW-0812">Transmembrane</keyword>
<feature type="transmembrane region" description="Helical" evidence="15">
    <location>
        <begin position="218"/>
        <end position="240"/>
    </location>
</feature>
<dbReference type="PRINTS" id="PR01463">
    <property type="entry name" value="EAGCHANLFMLY"/>
</dbReference>
<comment type="domain">
    <text evidence="15">The segment S4 is probably the voltage-sensor and is characterized by a series of positively charged amino acids. The pore-forming region H5 is enclosed by the transmembrane segments S5 and S6 in the Shaker-type (1P/6TM) and contains the GYGD signature motif which seems to be involved in potassium selectivity.</text>
</comment>
<keyword evidence="7 15" id="KW-0631">Potassium channel</keyword>
<evidence type="ECO:0000256" key="14">
    <source>
        <dbReference type="PROSITE-ProRule" id="PRU00023"/>
    </source>
</evidence>
<dbReference type="InterPro" id="IPR018490">
    <property type="entry name" value="cNMP-bd_dom_sf"/>
</dbReference>
<dbReference type="PANTHER" id="PTHR45743:SF29">
    <property type="entry name" value="POTASSIUM CHANNEL"/>
    <property type="match status" value="1"/>
</dbReference>
<protein>
    <recommendedName>
        <fullName evidence="15">Potassium channel</fullName>
    </recommendedName>
</protein>
<evidence type="ECO:0000256" key="6">
    <source>
        <dbReference type="ARBA" id="ARBA00022692"/>
    </source>
</evidence>
<keyword evidence="4 15" id="KW-0813">Transport</keyword>
<evidence type="ECO:0000256" key="13">
    <source>
        <dbReference type="ARBA" id="ARBA00023303"/>
    </source>
</evidence>
<proteinExistence type="inferred from homology"/>
<dbReference type="SMART" id="SM00100">
    <property type="entry name" value="cNMP"/>
    <property type="match status" value="1"/>
</dbReference>
<dbReference type="PROSITE" id="PS51490">
    <property type="entry name" value="KHA"/>
    <property type="match status" value="1"/>
</dbReference>
<dbReference type="GO" id="GO:0005886">
    <property type="term" value="C:plasma membrane"/>
    <property type="evidence" value="ECO:0007669"/>
    <property type="project" value="UniProtKB-SubCell"/>
</dbReference>
<keyword evidence="14" id="KW-0040">ANK repeat</keyword>
<evidence type="ECO:0000256" key="7">
    <source>
        <dbReference type="ARBA" id="ARBA00022826"/>
    </source>
</evidence>
<dbReference type="InterPro" id="IPR036770">
    <property type="entry name" value="Ankyrin_rpt-contain_sf"/>
</dbReference>
<dbReference type="GO" id="GO:0034702">
    <property type="term" value="C:monoatomic ion channel complex"/>
    <property type="evidence" value="ECO:0007669"/>
    <property type="project" value="UniProtKB-KW"/>
</dbReference>
<dbReference type="GO" id="GO:0005249">
    <property type="term" value="F:voltage-gated potassium channel activity"/>
    <property type="evidence" value="ECO:0007669"/>
    <property type="project" value="UniProtKB-UniRule"/>
</dbReference>
<comment type="function">
    <text evidence="15">Potassium channel.</text>
</comment>
<evidence type="ECO:0000313" key="19">
    <source>
        <dbReference type="EMBL" id="CAL0319175.1"/>
    </source>
</evidence>
<comment type="caution">
    <text evidence="15">Lacks conserved residue(s) required for the propagation of feature annotation.</text>
</comment>
<comment type="caution">
    <text evidence="19">The sequence shown here is derived from an EMBL/GenBank/DDBJ whole genome shotgun (WGS) entry which is preliminary data.</text>
</comment>
<dbReference type="PANTHER" id="PTHR45743">
    <property type="entry name" value="POTASSIUM CHANNEL AKT1"/>
    <property type="match status" value="1"/>
</dbReference>
<evidence type="ECO:0000256" key="11">
    <source>
        <dbReference type="ARBA" id="ARBA00023065"/>
    </source>
</evidence>
<comment type="domain">
    <text evidence="15">The KHA domain (rich in hydrophobic and acidic residues) present in the C-terminal part is likely to be important for tetramerization.</text>
</comment>
<dbReference type="EMBL" id="CAXHTB010000014">
    <property type="protein sequence ID" value="CAL0319175.1"/>
    <property type="molecule type" value="Genomic_DNA"/>
</dbReference>
<dbReference type="PROSITE" id="PS50297">
    <property type="entry name" value="ANK_REP_REGION"/>
    <property type="match status" value="2"/>
</dbReference>
<organism evidence="19 20">
    <name type="scientific">Lupinus luteus</name>
    <name type="common">European yellow lupine</name>
    <dbReference type="NCBI Taxonomy" id="3873"/>
    <lineage>
        <taxon>Eukaryota</taxon>
        <taxon>Viridiplantae</taxon>
        <taxon>Streptophyta</taxon>
        <taxon>Embryophyta</taxon>
        <taxon>Tracheophyta</taxon>
        <taxon>Spermatophyta</taxon>
        <taxon>Magnoliopsida</taxon>
        <taxon>eudicotyledons</taxon>
        <taxon>Gunneridae</taxon>
        <taxon>Pentapetalae</taxon>
        <taxon>rosids</taxon>
        <taxon>fabids</taxon>
        <taxon>Fabales</taxon>
        <taxon>Fabaceae</taxon>
        <taxon>Papilionoideae</taxon>
        <taxon>50 kb inversion clade</taxon>
        <taxon>genistoids sensu lato</taxon>
        <taxon>core genistoids</taxon>
        <taxon>Genisteae</taxon>
        <taxon>Lupinus</taxon>
    </lineage>
</organism>
<dbReference type="InterPro" id="IPR003938">
    <property type="entry name" value="K_chnl_volt-dep_EAG/ELK/ERG"/>
</dbReference>
<dbReference type="InterPro" id="IPR021789">
    <property type="entry name" value="KHA_dom"/>
</dbReference>
<evidence type="ECO:0000256" key="1">
    <source>
        <dbReference type="ARBA" id="ARBA00004141"/>
    </source>
</evidence>
<keyword evidence="8 15" id="KW-0851">Voltage-gated channel</keyword>
<dbReference type="Pfam" id="PF11834">
    <property type="entry name" value="KHA"/>
    <property type="match status" value="1"/>
</dbReference>
<feature type="domain" description="KHA" evidence="18">
    <location>
        <begin position="741"/>
        <end position="806"/>
    </location>
</feature>
<dbReference type="InterPro" id="IPR000595">
    <property type="entry name" value="cNMP-bd_dom"/>
</dbReference>
<dbReference type="PROSITE" id="PS50088">
    <property type="entry name" value="ANK_REPEAT"/>
    <property type="match status" value="3"/>
</dbReference>
<feature type="transmembrane region" description="Helical" evidence="15">
    <location>
        <begin position="141"/>
        <end position="162"/>
    </location>
</feature>
<dbReference type="Pfam" id="PF12796">
    <property type="entry name" value="Ank_2"/>
    <property type="match status" value="2"/>
</dbReference>
<dbReference type="InterPro" id="IPR005821">
    <property type="entry name" value="Ion_trans_dom"/>
</dbReference>
<keyword evidence="5 15" id="KW-0633">Potassium transport</keyword>
<dbReference type="InterPro" id="IPR045319">
    <property type="entry name" value="KAT/AKT"/>
</dbReference>
<keyword evidence="20" id="KW-1185">Reference proteome</keyword>
<dbReference type="Gene3D" id="1.10.287.70">
    <property type="match status" value="1"/>
</dbReference>
<feature type="repeat" description="ANK" evidence="14">
    <location>
        <begin position="492"/>
        <end position="524"/>
    </location>
</feature>
<dbReference type="Gene3D" id="1.25.40.20">
    <property type="entry name" value="Ankyrin repeat-containing domain"/>
    <property type="match status" value="1"/>
</dbReference>
<dbReference type="Pfam" id="PF00027">
    <property type="entry name" value="cNMP_binding"/>
    <property type="match status" value="1"/>
</dbReference>
<name>A0AAV1XBS8_LUPLU</name>
<dbReference type="SUPFAM" id="SSF81324">
    <property type="entry name" value="Voltage-gated potassium channels"/>
    <property type="match status" value="1"/>
</dbReference>
<dbReference type="SUPFAM" id="SSF51206">
    <property type="entry name" value="cAMP-binding domain-like"/>
    <property type="match status" value="1"/>
</dbReference>
<feature type="region of interest" description="Disordered" evidence="16">
    <location>
        <begin position="642"/>
        <end position="662"/>
    </location>
</feature>
<dbReference type="Pfam" id="PF00520">
    <property type="entry name" value="Ion_trans"/>
    <property type="match status" value="1"/>
</dbReference>
<feature type="domain" description="Cyclic nucleotide-binding" evidence="17">
    <location>
        <begin position="319"/>
        <end position="409"/>
    </location>
</feature>